<protein>
    <submittedName>
        <fullName evidence="6">Ectopic P granules protein 5 homolog isoform X1</fullName>
    </submittedName>
</protein>
<dbReference type="InterPro" id="IPR059030">
    <property type="entry name" value="TPR_Epg5_mid"/>
</dbReference>
<evidence type="ECO:0000313" key="5">
    <source>
        <dbReference type="Proteomes" id="UP000829291"/>
    </source>
</evidence>
<dbReference type="Proteomes" id="UP000829291">
    <property type="component" value="Chromosome 2"/>
</dbReference>
<dbReference type="RefSeq" id="XP_046586580.1">
    <property type="nucleotide sequence ID" value="XM_046730624.1"/>
</dbReference>
<keyword evidence="2" id="KW-0072">Autophagy</keyword>
<comment type="similarity">
    <text evidence="1">Belongs to the EPG5 family.</text>
</comment>
<feature type="domain" description="Epg5-like TPR" evidence="4">
    <location>
        <begin position="1227"/>
        <end position="1419"/>
    </location>
</feature>
<dbReference type="Pfam" id="PF26573">
    <property type="entry name" value="TPR_Epg5_2"/>
    <property type="match status" value="1"/>
</dbReference>
<accession>A0ABM3FEY8</accession>
<evidence type="ECO:0000259" key="3">
    <source>
        <dbReference type="Pfam" id="PF26103"/>
    </source>
</evidence>
<dbReference type="Pfam" id="PF26106">
    <property type="entry name" value="TPR_Epg5_C"/>
    <property type="match status" value="1"/>
</dbReference>
<keyword evidence="5" id="KW-1185">Reference proteome</keyword>
<dbReference type="GeneID" id="107224282"/>
<organism evidence="5 6">
    <name type="scientific">Neodiprion lecontei</name>
    <name type="common">Redheaded pine sawfly</name>
    <dbReference type="NCBI Taxonomy" id="441921"/>
    <lineage>
        <taxon>Eukaryota</taxon>
        <taxon>Metazoa</taxon>
        <taxon>Ecdysozoa</taxon>
        <taxon>Arthropoda</taxon>
        <taxon>Hexapoda</taxon>
        <taxon>Insecta</taxon>
        <taxon>Pterygota</taxon>
        <taxon>Neoptera</taxon>
        <taxon>Endopterygota</taxon>
        <taxon>Hymenoptera</taxon>
        <taxon>Tenthredinoidea</taxon>
        <taxon>Diprionidae</taxon>
        <taxon>Diprioninae</taxon>
        <taxon>Neodiprion</taxon>
    </lineage>
</organism>
<gene>
    <name evidence="6" type="primary">LOC107224282</name>
</gene>
<evidence type="ECO:0000256" key="2">
    <source>
        <dbReference type="ARBA" id="ARBA00023006"/>
    </source>
</evidence>
<proteinExistence type="inferred from homology"/>
<dbReference type="InterPro" id="IPR051436">
    <property type="entry name" value="Autophagy-related_EPG5"/>
</dbReference>
<dbReference type="PANTHER" id="PTHR31139:SF4">
    <property type="entry name" value="ECTOPIC P GRANULES PROTEIN 5 HOMOLOG"/>
    <property type="match status" value="1"/>
</dbReference>
<reference evidence="6" key="1">
    <citation type="submission" date="2025-08" db="UniProtKB">
        <authorList>
            <consortium name="RefSeq"/>
        </authorList>
    </citation>
    <scope>IDENTIFICATION</scope>
    <source>
        <tissue evidence="6">Thorax and Abdomen</tissue>
    </source>
</reference>
<feature type="domain" description="Epg5-like central TPR repeats" evidence="3">
    <location>
        <begin position="1698"/>
        <end position="2091"/>
    </location>
</feature>
<name>A0ABM3FEY8_NEOLC</name>
<evidence type="ECO:0000259" key="4">
    <source>
        <dbReference type="Pfam" id="PF26573"/>
    </source>
</evidence>
<evidence type="ECO:0000256" key="1">
    <source>
        <dbReference type="ARBA" id="ARBA00010948"/>
    </source>
</evidence>
<dbReference type="PANTHER" id="PTHR31139">
    <property type="entry name" value="ECTOPIC P GRANULES PROTEIN 5 HOMOLOG"/>
    <property type="match status" value="1"/>
</dbReference>
<sequence>MATMERQKSRQFTVNDFQKRKKERNRIPNLQTVVPDAPTLEEFECLLGESPTNYPRVEGVEDMESELHAAAIDTEIYEGVNSCSRTIESDTVTEQYTSAAQESIVIDPVDTVDGDIPIPSVVANSVHALDRDVTIASAPLENDEEQQVEELNSVVSEMQLLDVSPTAPIMDSVIQVLPAESNASTSGVIEIGSEKKDVKNIEKASTETHEEETTALKEIKPFTDLQLAALYNNKELALAETFVAEFVDTQLRSSAIRQQHRLHELLVSYLRVRNHLIVNCQELNTLKTDCKETQKQLWCLDKASITESGECQDGNPVSATHEYLVAHFNQQTLAALSRNLSSIKDLLHNTQALHCYEAELLRLQLENYIQRVCTLCKDFGNLPHNASVSLKQGQIPSRIIPQMCELRTCIGILFNFQRRVLKDTKFISDTRDWLSRLVAVLLRVATWQDHLFLLNHILRCPGGISNWAIGFVQTPVQYYPAGQSTSPLNDPHIEHIVTVIATIMLPVKERDKFLEKVQISLQDAGSTAADTVWVMLDEEGEEDEDIRNVGANLGESDLIAMLHQIPFDKLFKLILFINQEGNNYSQEKSLVTEHHMLRIFAFSSILVRLLRQGLKTYDSPRYRQLAKRLSALIRDMVQYASDQWEAFDRTQVADQSMLSRLQTEYDSFFLKASQCIFSSRRLGAWQYLAAIPYHIVSSATLWYIFYMLHITDSAAAISPSTKMSENEWEAELNSPKLRKQFEEKLCEMPGDESYFLLTTFANMAMARHHDDYQFVQVATIDLFQIGFLSEKTQESCSKDARSLLSNLTSKYPSLLSDLLKKLKDNFVLIGKLSLYLFMELRIGRWIPEEEDFTILSCWLHQHPLNSTENHLARLILSHLNWGLDSKGQLCLGIHLHRRVALLVVELTMKYVPDTPAQTASLLAEGVKQVSSMVRPQSSEHAFSLWAWEMVTKLRLHQLDRSESTARHTISNPSTYLAQVPDIDADPSLEILAIGVREKQPIACYVAVLMTTWGHSIPLILLKGFNQLQILQCYYKYEQVLISLHHIVPLFLECIDSLIKTEKFSNLVTSLITADRTYMKMAKNLIVSDFPGPVLKLFANMIQTQLEDYRRYCLESPQVLVYLWLRVLALIPDWNRDQSVMYLMDIVIRAAYFHLNARAETETIFHNFFALAIEGGAENLASGKNSGSFGSFLSWATGSSTLPSLLGGPVQSVWLAHRILTTEQEDRERKTGLWHEVLRELAMQGKTSVDTALKKACATVKIQPFGASGLAIYRWSHQALDTPMDHPLLALLWQNFFTLFLARVPTVTGTLDKGGVGEKFFEGMINLSYFKKLKKRLHDTTEYFQVKGESDLDNGSPITEERRVFYFNAAKFYKTLSLWLEEPRLQESGLYLPALPLQYMSQKLALLLQGNQEPWLEYVDYQSVRKSQLKAVAEWQACSLRNPESQSLKTNQTPTTPLEPLDPLQRIFRRITTYEQPIPPPSLSKNNAFLPYVSKESLYKPDGILNLLKPHLKAIIEYAQTYNLMLDEHTAIDCNFLELVPTLYRDVESRVTLHALCDPSPSGQRRSRSGTPPIVHCAGAAVIRIKISEARVSDGVDHMISQNRAEYEQLLVRASQPPPAKVSQACVFVDYLIMLLEHELTISRTSENSTILSNVQETGVKLFYHLVDFYTEEAALCPPTKQFITTYLEKLGQLFISGEEAQGQPLLKTIMQRPGLGGLLGPHFTPVAGGASTFLPMYQTVVDLATGPNADLCFVLLSKFDVGSWLNYRRPRLSERSTFIDLVSKALCNAGLTPEDEKLILHELFRNHLRLVLLHEFPEHYGEVLSAILRGSESQSLSLDVWRDLLTALSGRSKSQAPVQPIKVRDEIRRYATEQRLLSRQEMQDTAVLLSKHFMKERLQYGLYGLYPKYRVYNEPIATFLGMVGHALVVLTLHSDKGTLADQLCERIWPVLGDMFAPWIIPYWTRHLREPTAAWIQQLTDDRSVLLPWIIADGPYANRTVAMFVECIRFIIDTMPASSKILCFLWQFYVTNFAHTSVKDHILNVIHGNFLSLPWDRFSPGIGDIELMVKVVDQYLPDSHLFLGSVFTSVNWQVWANEILSVQPLPVASRMHICLLNLLVKLSNEPNVRQNEKAVQIVLTAEKFAWHLVDAAAYDQVINWYVMSCDPRVILCLDSNQIYSIDGAINNLLKIAAAYDPNVTHFHPTTLKKRQMYVRSSVKLLVNCTTRHKTLLTSDPKAFTDALSKMLDDMECVITNTVSQPQQAAEAGLLVTELLHSINQSGPLVEQLRTSWASWLSSRTSSSPTLMGILRVIGIAVASPSALGELMEAALDAYFKHNDLVADEALPTWGWVLTVLQPVIPRQPPVEGVLVAEGRILTLYALLLKRLPSCRNIKEEGLLLVNLIDWISTIKPTEFIEEKLPLLWGKALELAYRQCQYSENTVIAARALKGLARALLLTADDVGQGWGILGAIGLRKGSQLSIRCKFLSRTLGVYCLAQLPESKSEHQIVRFTPHSPGVAPSRSSDSDFQDVKPNAEAIKAMQTLEALVTNKHYAELKGDVEQVIRLIRDSGNSLHNAVAVVGTLTAELYNQRYLHVLIE</sequence>
<evidence type="ECO:0000313" key="6">
    <source>
        <dbReference type="RefSeq" id="XP_046586580.1"/>
    </source>
</evidence>
<dbReference type="Pfam" id="PF26103">
    <property type="entry name" value="TPR_Epg5"/>
    <property type="match status" value="1"/>
</dbReference>
<dbReference type="InterPro" id="IPR058750">
    <property type="entry name" value="TPR_Epg5"/>
</dbReference>